<dbReference type="InterPro" id="IPR021456">
    <property type="entry name" value="DUF3107"/>
</dbReference>
<organism evidence="1 2">
    <name type="scientific">Pseudonocardia kongjuensis</name>
    <dbReference type="NCBI Taxonomy" id="102227"/>
    <lineage>
        <taxon>Bacteria</taxon>
        <taxon>Bacillati</taxon>
        <taxon>Actinomycetota</taxon>
        <taxon>Actinomycetes</taxon>
        <taxon>Pseudonocardiales</taxon>
        <taxon>Pseudonocardiaceae</taxon>
        <taxon>Pseudonocardia</taxon>
    </lineage>
</organism>
<evidence type="ECO:0000313" key="2">
    <source>
        <dbReference type="Proteomes" id="UP001501414"/>
    </source>
</evidence>
<gene>
    <name evidence="1" type="ORF">GCM10009613_28250</name>
</gene>
<protein>
    <submittedName>
        <fullName evidence="1">DUF3107 domain-containing protein</fullName>
    </submittedName>
</protein>
<proteinExistence type="predicted"/>
<keyword evidence="2" id="KW-1185">Reference proteome</keyword>
<dbReference type="Pfam" id="PF11305">
    <property type="entry name" value="DUF3107"/>
    <property type="match status" value="1"/>
</dbReference>
<accession>A0ABN1XTP3</accession>
<comment type="caution">
    <text evidence="1">The sequence shown here is derived from an EMBL/GenBank/DDBJ whole genome shotgun (WGS) entry which is preliminary data.</text>
</comment>
<reference evidence="1 2" key="1">
    <citation type="journal article" date="2019" name="Int. J. Syst. Evol. Microbiol.">
        <title>The Global Catalogue of Microorganisms (GCM) 10K type strain sequencing project: providing services to taxonomists for standard genome sequencing and annotation.</title>
        <authorList>
            <consortium name="The Broad Institute Genomics Platform"/>
            <consortium name="The Broad Institute Genome Sequencing Center for Infectious Disease"/>
            <person name="Wu L."/>
            <person name="Ma J."/>
        </authorList>
    </citation>
    <scope>NUCLEOTIDE SEQUENCE [LARGE SCALE GENOMIC DNA]</scope>
    <source>
        <strain evidence="1 2">JCM 11896</strain>
    </source>
</reference>
<evidence type="ECO:0000313" key="1">
    <source>
        <dbReference type="EMBL" id="GAA1389402.1"/>
    </source>
</evidence>
<dbReference type="EMBL" id="BAAAJK010000010">
    <property type="protein sequence ID" value="GAA1389402.1"/>
    <property type="molecule type" value="Genomic_DNA"/>
</dbReference>
<name>A0ABN1XTP3_9PSEU</name>
<dbReference type="RefSeq" id="WP_344022366.1">
    <property type="nucleotide sequence ID" value="NZ_BAAAJK010000010.1"/>
</dbReference>
<sequence>MKVKIGIAETPRELVVSSDRTPDEVAQLVSGAMKSDDGLLDLTDDQGNRFVVPVGRISYVEIGPGEERKVGFGLAAKP</sequence>
<dbReference type="Proteomes" id="UP001501414">
    <property type="component" value="Unassembled WGS sequence"/>
</dbReference>